<evidence type="ECO:0000313" key="6">
    <source>
        <dbReference type="EMBL" id="SHF76795.1"/>
    </source>
</evidence>
<dbReference type="FunFam" id="3.40.190.290:FF:000001">
    <property type="entry name" value="Transcriptional regulator, LysR family"/>
    <property type="match status" value="1"/>
</dbReference>
<dbReference type="PANTHER" id="PTHR30537:SF21">
    <property type="entry name" value="HTH-TYPE TRANSCRIPTIONAL REGULATOR SINR-RELATED"/>
    <property type="match status" value="1"/>
</dbReference>
<dbReference type="GO" id="GO:0003700">
    <property type="term" value="F:DNA-binding transcription factor activity"/>
    <property type="evidence" value="ECO:0007669"/>
    <property type="project" value="InterPro"/>
</dbReference>
<dbReference type="Gene3D" id="1.10.10.10">
    <property type="entry name" value="Winged helix-like DNA-binding domain superfamily/Winged helix DNA-binding domain"/>
    <property type="match status" value="1"/>
</dbReference>
<name>A0A1M5EC75_9ALTE</name>
<proteinExistence type="inferred from homology"/>
<keyword evidence="7" id="KW-1185">Reference proteome</keyword>
<dbReference type="Gene3D" id="3.40.190.290">
    <property type="match status" value="1"/>
</dbReference>
<dbReference type="InterPro" id="IPR036388">
    <property type="entry name" value="WH-like_DNA-bd_sf"/>
</dbReference>
<comment type="similarity">
    <text evidence="1">Belongs to the LysR transcriptional regulatory family.</text>
</comment>
<dbReference type="Pfam" id="PF00126">
    <property type="entry name" value="HTH_1"/>
    <property type="match status" value="1"/>
</dbReference>
<dbReference type="GO" id="GO:0043565">
    <property type="term" value="F:sequence-specific DNA binding"/>
    <property type="evidence" value="ECO:0007669"/>
    <property type="project" value="TreeGrafter"/>
</dbReference>
<dbReference type="PROSITE" id="PS50890">
    <property type="entry name" value="PUA"/>
    <property type="match status" value="1"/>
</dbReference>
<evidence type="ECO:0000256" key="3">
    <source>
        <dbReference type="ARBA" id="ARBA00023125"/>
    </source>
</evidence>
<evidence type="ECO:0000256" key="4">
    <source>
        <dbReference type="ARBA" id="ARBA00023163"/>
    </source>
</evidence>
<dbReference type="STRING" id="634436.SAMN05216361_0336"/>
<dbReference type="CDD" id="cd08422">
    <property type="entry name" value="PBP2_CrgA_like"/>
    <property type="match status" value="1"/>
</dbReference>
<evidence type="ECO:0000313" key="7">
    <source>
        <dbReference type="Proteomes" id="UP000184520"/>
    </source>
</evidence>
<gene>
    <name evidence="6" type="ORF">SAMN05216361_0336</name>
</gene>
<accession>A0A1M5EC75</accession>
<evidence type="ECO:0000256" key="2">
    <source>
        <dbReference type="ARBA" id="ARBA00023015"/>
    </source>
</evidence>
<keyword evidence="4" id="KW-0804">Transcription</keyword>
<dbReference type="EMBL" id="FQWD01000001">
    <property type="protein sequence ID" value="SHF76795.1"/>
    <property type="molecule type" value="Genomic_DNA"/>
</dbReference>
<dbReference type="InterPro" id="IPR058163">
    <property type="entry name" value="LysR-type_TF_proteobact-type"/>
</dbReference>
<dbReference type="Proteomes" id="UP000184520">
    <property type="component" value="Unassembled WGS sequence"/>
</dbReference>
<feature type="domain" description="HTH lysR-type" evidence="5">
    <location>
        <begin position="1"/>
        <end position="58"/>
    </location>
</feature>
<keyword evidence="3 6" id="KW-0238">DNA-binding</keyword>
<organism evidence="6 7">
    <name type="scientific">Marisediminitalea aggregata</name>
    <dbReference type="NCBI Taxonomy" id="634436"/>
    <lineage>
        <taxon>Bacteria</taxon>
        <taxon>Pseudomonadati</taxon>
        <taxon>Pseudomonadota</taxon>
        <taxon>Gammaproteobacteria</taxon>
        <taxon>Alteromonadales</taxon>
        <taxon>Alteromonadaceae</taxon>
        <taxon>Marisediminitalea</taxon>
    </lineage>
</organism>
<dbReference type="RefSeq" id="WP_073316886.1">
    <property type="nucleotide sequence ID" value="NZ_FQWD01000001.1"/>
</dbReference>
<dbReference type="PROSITE" id="PS50931">
    <property type="entry name" value="HTH_LYSR"/>
    <property type="match status" value="1"/>
</dbReference>
<dbReference type="GO" id="GO:0006351">
    <property type="term" value="P:DNA-templated transcription"/>
    <property type="evidence" value="ECO:0007669"/>
    <property type="project" value="TreeGrafter"/>
</dbReference>
<protein>
    <submittedName>
        <fullName evidence="6">DNA-binding transcriptional regulator, LysR family</fullName>
    </submittedName>
</protein>
<dbReference type="PANTHER" id="PTHR30537">
    <property type="entry name" value="HTH-TYPE TRANSCRIPTIONAL REGULATOR"/>
    <property type="match status" value="1"/>
</dbReference>
<dbReference type="Pfam" id="PF03466">
    <property type="entry name" value="LysR_substrate"/>
    <property type="match status" value="1"/>
</dbReference>
<dbReference type="SUPFAM" id="SSF46785">
    <property type="entry name" value="Winged helix' DNA-binding domain"/>
    <property type="match status" value="1"/>
</dbReference>
<dbReference type="SUPFAM" id="SSF53850">
    <property type="entry name" value="Periplasmic binding protein-like II"/>
    <property type="match status" value="1"/>
</dbReference>
<dbReference type="AlphaFoldDB" id="A0A1M5EC75"/>
<sequence length="306" mass="34029">MNVNDLKIVLKVAEQKSIKQAAESMDLLVATASAAVKRVETSLGVTLFQRSTRKLKITSAGEQALSQLAQAVALLNQVEQQSKHMLGTIEGEIRLSAPSDLGRNILLEWLDAFMDSYSKVSLKLHVSDSNVDFYRAPLDVALRYIPYNNESVYGFKICDVPRVVCASPAYLAQCGRPEHPSDLTSHNSLLYELKGTLHHAWTFTRNGEKFPVRVGGNRAANDADLVRRWCVSGKGIAMKSALDMSTDLLSGRVVPILQEFTAPPTELWLICPSRQLITPAIRKLREHLTQHCQHLLDSMRVQGLIR</sequence>
<dbReference type="OrthoDB" id="9786526at2"/>
<evidence type="ECO:0000259" key="5">
    <source>
        <dbReference type="PROSITE" id="PS50931"/>
    </source>
</evidence>
<dbReference type="InterPro" id="IPR000847">
    <property type="entry name" value="LysR_HTH_N"/>
</dbReference>
<reference evidence="7" key="1">
    <citation type="submission" date="2016-11" db="EMBL/GenBank/DDBJ databases">
        <authorList>
            <person name="Varghese N."/>
            <person name="Submissions S."/>
        </authorList>
    </citation>
    <scope>NUCLEOTIDE SEQUENCE [LARGE SCALE GENOMIC DNA]</scope>
    <source>
        <strain evidence="7">CGMCC 1.8995</strain>
    </source>
</reference>
<dbReference type="InterPro" id="IPR005119">
    <property type="entry name" value="LysR_subst-bd"/>
</dbReference>
<dbReference type="InterPro" id="IPR036390">
    <property type="entry name" value="WH_DNA-bd_sf"/>
</dbReference>
<keyword evidence="2" id="KW-0805">Transcription regulation</keyword>
<evidence type="ECO:0000256" key="1">
    <source>
        <dbReference type="ARBA" id="ARBA00009437"/>
    </source>
</evidence>